<keyword evidence="1" id="KW-1133">Transmembrane helix</keyword>
<keyword evidence="1" id="KW-0472">Membrane</keyword>
<name>A0A1A8WAF2_PLAOA</name>
<gene>
    <name evidence="2" type="ORF">POVCU2_0059010</name>
</gene>
<dbReference type="EMBL" id="FLQU01000858">
    <property type="protein sequence ID" value="SBS89992.1"/>
    <property type="molecule type" value="Genomic_DNA"/>
</dbReference>
<reference evidence="3" key="1">
    <citation type="submission" date="2016-05" db="EMBL/GenBank/DDBJ databases">
        <authorList>
            <person name="Naeem Raeece"/>
        </authorList>
    </citation>
    <scope>NUCLEOTIDE SEQUENCE [LARGE SCALE GENOMIC DNA]</scope>
</reference>
<evidence type="ECO:0000313" key="2">
    <source>
        <dbReference type="EMBL" id="SBS89992.1"/>
    </source>
</evidence>
<evidence type="ECO:0000313" key="3">
    <source>
        <dbReference type="Proteomes" id="UP000078560"/>
    </source>
</evidence>
<sequence>MGSMRGGEGTYRRRVEYSNSLIFFIETMPYNAFSCKGVYLYWFCLQCRLKCNLNCCENCLTNVPYTLEKCSSSGDLPEQSYYTGYEVVALVEKLLLWLRSGCFGREVIALVTKWLLCPGAYSRHTSMHIPYKRAYTYLLKRVLLDSEKETFCSGVHRFCSLLIWRGCSQAAYI</sequence>
<evidence type="ECO:0000256" key="1">
    <source>
        <dbReference type="SAM" id="Phobius"/>
    </source>
</evidence>
<organism evidence="2 3">
    <name type="scientific">Plasmodium ovale curtisi</name>
    <dbReference type="NCBI Taxonomy" id="864141"/>
    <lineage>
        <taxon>Eukaryota</taxon>
        <taxon>Sar</taxon>
        <taxon>Alveolata</taxon>
        <taxon>Apicomplexa</taxon>
        <taxon>Aconoidasida</taxon>
        <taxon>Haemosporida</taxon>
        <taxon>Plasmodiidae</taxon>
        <taxon>Plasmodium</taxon>
        <taxon>Plasmodium (Plasmodium)</taxon>
    </lineage>
</organism>
<protein>
    <submittedName>
        <fullName evidence="2">Uncharacterized protein</fullName>
    </submittedName>
</protein>
<feature type="transmembrane region" description="Helical" evidence="1">
    <location>
        <begin position="21"/>
        <end position="42"/>
    </location>
</feature>
<dbReference type="AlphaFoldDB" id="A0A1A8WAF2"/>
<dbReference type="Proteomes" id="UP000078560">
    <property type="component" value="Unassembled WGS sequence"/>
</dbReference>
<accession>A0A1A8WAF2</accession>
<proteinExistence type="predicted"/>
<keyword evidence="1" id="KW-0812">Transmembrane</keyword>